<evidence type="ECO:0000313" key="2">
    <source>
        <dbReference type="EMBL" id="TWX71332.1"/>
    </source>
</evidence>
<dbReference type="Proteomes" id="UP000321525">
    <property type="component" value="Unassembled WGS sequence"/>
</dbReference>
<comment type="caution">
    <text evidence="2">The sequence shown here is derived from an EMBL/GenBank/DDBJ whole genome shotgun (WGS) entry which is preliminary data.</text>
</comment>
<dbReference type="RefSeq" id="WP_146798614.1">
    <property type="nucleotide sequence ID" value="NZ_VOLP01000006.1"/>
</dbReference>
<dbReference type="EMBL" id="VOLR01000005">
    <property type="protein sequence ID" value="TWX62000.1"/>
    <property type="molecule type" value="Genomic_DNA"/>
</dbReference>
<reference evidence="2 4" key="1">
    <citation type="submission" date="2019-07" db="EMBL/GenBank/DDBJ databases">
        <title>Genomes of sea-ice associated Colwellia species.</title>
        <authorList>
            <person name="Bowman J.P."/>
        </authorList>
    </citation>
    <scope>NUCLEOTIDE SEQUENCE [LARGE SCALE GENOMIC DNA]</scope>
    <source>
        <strain evidence="1 3">ACAM 607</strain>
        <strain evidence="2 4">IC036</strain>
    </source>
</reference>
<sequence length="461" mass="53706">MNQNELGDNVNDAVLRIEKALDLRFEADTTLYITKEDTDKIKHCLANNNYQNLSAFTSKLGQNVVAKVVLKNSWLISLDVNKDYNSKKILEKIFSEVSDDFFVEIAGIIVSDKVFTLISFKEFIEKLYYKKIPIEHCEKIFNNSNFKLNSRVICFQRYIGEYAQSNSGAYICREISSVFKNHPDIERNVNYQLLSNLTPQIDDKQDVAKWIVEEQIKKKTHDVWSHGLLSLGNVGFEEAIRYLSNKNDSRNETCRYLIEKSCPKFFAKSEGIEPLMGAILDLYKGFRSYHYNLIKMLTPGSFFDKDIANKLLNQFESHTEFPKATEKFISEIRSWSKDDQDGYDTIEKMKTELGKPSHDVNNEKTLEYFSRQLKKSDMKIVNAFYEECDQDDLKLTAILSCFFANSFKSNPHHELSKIDFPANYIDKICDFIIIKRIKTKYSKLFLEKHNKIALITTLFER</sequence>
<gene>
    <name evidence="1" type="ORF">ESZ26_05160</name>
    <name evidence="2" type="ORF">ESZ27_02740</name>
</gene>
<proteinExistence type="predicted"/>
<dbReference type="AlphaFoldDB" id="A0A5C6QRX8"/>
<protein>
    <submittedName>
        <fullName evidence="2">Uncharacterized protein</fullName>
    </submittedName>
</protein>
<evidence type="ECO:0000313" key="4">
    <source>
        <dbReference type="Proteomes" id="UP000321917"/>
    </source>
</evidence>
<evidence type="ECO:0000313" key="1">
    <source>
        <dbReference type="EMBL" id="TWX62000.1"/>
    </source>
</evidence>
<dbReference type="Proteomes" id="UP000321917">
    <property type="component" value="Unassembled WGS sequence"/>
</dbReference>
<organism evidence="2 4">
    <name type="scientific">Colwellia hornerae</name>
    <dbReference type="NCBI Taxonomy" id="89402"/>
    <lineage>
        <taxon>Bacteria</taxon>
        <taxon>Pseudomonadati</taxon>
        <taxon>Pseudomonadota</taxon>
        <taxon>Gammaproteobacteria</taxon>
        <taxon>Alteromonadales</taxon>
        <taxon>Colwelliaceae</taxon>
        <taxon>Colwellia</taxon>
    </lineage>
</organism>
<name>A0A5C6QRX8_9GAMM</name>
<keyword evidence="3" id="KW-1185">Reference proteome</keyword>
<dbReference type="EMBL" id="VOLQ01000003">
    <property type="protein sequence ID" value="TWX71332.1"/>
    <property type="molecule type" value="Genomic_DNA"/>
</dbReference>
<accession>A0A5C6QRX8</accession>
<evidence type="ECO:0000313" key="3">
    <source>
        <dbReference type="Proteomes" id="UP000321525"/>
    </source>
</evidence>